<dbReference type="Pfam" id="PF00266">
    <property type="entry name" value="Aminotran_5"/>
    <property type="match status" value="1"/>
</dbReference>
<evidence type="ECO:0000256" key="7">
    <source>
        <dbReference type="RuleBase" id="RU004504"/>
    </source>
</evidence>
<organism evidence="9 10">
    <name type="scientific">Persicimonas caeni</name>
    <dbReference type="NCBI Taxonomy" id="2292766"/>
    <lineage>
        <taxon>Bacteria</taxon>
        <taxon>Deltaproteobacteria</taxon>
        <taxon>Bradymonadales</taxon>
        <taxon>Bradymonadaceae</taxon>
        <taxon>Persicimonas</taxon>
    </lineage>
</organism>
<dbReference type="OrthoDB" id="9766472at2"/>
<dbReference type="Gene3D" id="3.40.640.10">
    <property type="entry name" value="Type I PLP-dependent aspartate aminotransferase-like (Major domain)"/>
    <property type="match status" value="1"/>
</dbReference>
<dbReference type="AlphaFoldDB" id="A0A4Y6Q3Z6"/>
<keyword evidence="9" id="KW-0032">Aminotransferase</keyword>
<dbReference type="Proteomes" id="UP000315995">
    <property type="component" value="Chromosome"/>
</dbReference>
<evidence type="ECO:0000313" key="9">
    <source>
        <dbReference type="EMBL" id="QDG54705.1"/>
    </source>
</evidence>
<dbReference type="GO" id="GO:0019265">
    <property type="term" value="P:glycine biosynthetic process, by transamination of glyoxylate"/>
    <property type="evidence" value="ECO:0007669"/>
    <property type="project" value="TreeGrafter"/>
</dbReference>
<accession>A0A4Y6Q3Z6</accession>
<dbReference type="SUPFAM" id="SSF53383">
    <property type="entry name" value="PLP-dependent transferases"/>
    <property type="match status" value="1"/>
</dbReference>
<comment type="cofactor">
    <cofactor evidence="1 5 7">
        <name>pyridoxal 5'-phosphate</name>
        <dbReference type="ChEBI" id="CHEBI:597326"/>
    </cofactor>
</comment>
<feature type="binding site" evidence="4">
    <location>
        <position position="333"/>
    </location>
    <ligand>
        <name>substrate</name>
    </ligand>
</feature>
<dbReference type="PIRSF" id="PIRSF000524">
    <property type="entry name" value="SPT"/>
    <property type="match status" value="1"/>
</dbReference>
<keyword evidence="3 5" id="KW-0663">Pyridoxal phosphate</keyword>
<dbReference type="InterPro" id="IPR024169">
    <property type="entry name" value="SP_NH2Trfase/AEP_transaminase"/>
</dbReference>
<sequence>MDRQFLLAPGPTPVPEEARLAMAKSLIHHRGQEFRVVFGEVRERLGWLFETEQPVLTVTASGTGTFEAAMINFTKRSDTIICIGGGKFGERWGEIGRAYGMNVVDLDVEWGEAVDPQQVADALDAHPDCAMVTLTASETSTGVLHPFEEVAEVIHDKSDALFAVDGITAVGVHRVPMDASGIDILVAGSQKAFGIPPGLGFVAASERAWERAADSDHPRYYFDLAREKKKQLDDQTAFTPGITQIIAAQVVLRMMVEEGRDALVARHQVNADATRAGVQALGLELLASRPANSVSAVLVPEGFSGPDVVRTMLDKHGATIAGGQAHLKPRLFRIGHIGFFDRSDILNALSALELTLEELGMDVERGRAVAAAQGVYADNLL</sequence>
<dbReference type="PROSITE" id="PS00595">
    <property type="entry name" value="AA_TRANSFER_CLASS_5"/>
    <property type="match status" value="1"/>
</dbReference>
<dbReference type="InterPro" id="IPR015421">
    <property type="entry name" value="PyrdxlP-dep_Trfase_major"/>
</dbReference>
<name>A0A4Y6Q3Z6_PERCE</name>
<keyword evidence="9" id="KW-0808">Transferase</keyword>
<gene>
    <name evidence="9" type="ORF">FIV42_29365</name>
</gene>
<evidence type="ECO:0000256" key="6">
    <source>
        <dbReference type="RuleBase" id="RU004075"/>
    </source>
</evidence>
<dbReference type="InterPro" id="IPR015422">
    <property type="entry name" value="PyrdxlP-dep_Trfase_small"/>
</dbReference>
<feature type="domain" description="Aminotransferase class V" evidence="8">
    <location>
        <begin position="22"/>
        <end position="333"/>
    </location>
</feature>
<evidence type="ECO:0000256" key="1">
    <source>
        <dbReference type="ARBA" id="ARBA00001933"/>
    </source>
</evidence>
<dbReference type="RefSeq" id="WP_141201149.1">
    <property type="nucleotide sequence ID" value="NZ_CP041186.1"/>
</dbReference>
<evidence type="ECO:0000256" key="2">
    <source>
        <dbReference type="ARBA" id="ARBA00009236"/>
    </source>
</evidence>
<dbReference type="InterPro" id="IPR015424">
    <property type="entry name" value="PyrdxlP-dep_Trfase"/>
</dbReference>
<dbReference type="Gene3D" id="3.90.1150.10">
    <property type="entry name" value="Aspartate Aminotransferase, domain 1"/>
    <property type="match status" value="1"/>
</dbReference>
<dbReference type="PANTHER" id="PTHR21152:SF40">
    <property type="entry name" value="ALANINE--GLYOXYLATE AMINOTRANSFERASE"/>
    <property type="match status" value="1"/>
</dbReference>
<dbReference type="InterPro" id="IPR020578">
    <property type="entry name" value="Aminotrans_V_PyrdxlP_BS"/>
</dbReference>
<evidence type="ECO:0000259" key="8">
    <source>
        <dbReference type="Pfam" id="PF00266"/>
    </source>
</evidence>
<accession>A0A5B8YHQ2</accession>
<comment type="similarity">
    <text evidence="2 6">Belongs to the class-V pyridoxal-phosphate-dependent aminotransferase family.</text>
</comment>
<evidence type="ECO:0000256" key="3">
    <source>
        <dbReference type="ARBA" id="ARBA00022898"/>
    </source>
</evidence>
<evidence type="ECO:0000256" key="4">
    <source>
        <dbReference type="PIRSR" id="PIRSR000524-1"/>
    </source>
</evidence>
<dbReference type="PANTHER" id="PTHR21152">
    <property type="entry name" value="AMINOTRANSFERASE CLASS V"/>
    <property type="match status" value="1"/>
</dbReference>
<dbReference type="GO" id="GO:0008453">
    <property type="term" value="F:alanine-glyoxylate transaminase activity"/>
    <property type="evidence" value="ECO:0007669"/>
    <property type="project" value="TreeGrafter"/>
</dbReference>
<feature type="modified residue" description="N6-(pyridoxal phosphate)lysine" evidence="5">
    <location>
        <position position="191"/>
    </location>
</feature>
<protein>
    <submittedName>
        <fullName evidence="9">Alanine--glyoxylate aminotransferase family protein</fullName>
    </submittedName>
</protein>
<dbReference type="EMBL" id="CP041186">
    <property type="protein sequence ID" value="QDG54705.1"/>
    <property type="molecule type" value="Genomic_DNA"/>
</dbReference>
<proteinExistence type="inferred from homology"/>
<dbReference type="InterPro" id="IPR000192">
    <property type="entry name" value="Aminotrans_V_dom"/>
</dbReference>
<evidence type="ECO:0000256" key="5">
    <source>
        <dbReference type="PIRSR" id="PIRSR000524-50"/>
    </source>
</evidence>
<keyword evidence="10" id="KW-1185">Reference proteome</keyword>
<evidence type="ECO:0000313" key="10">
    <source>
        <dbReference type="Proteomes" id="UP000315995"/>
    </source>
</evidence>
<reference evidence="9 10" key="1">
    <citation type="submission" date="2019-06" db="EMBL/GenBank/DDBJ databases">
        <title>Persicimonas caeni gen. nov., sp. nov., a predatory bacterium isolated from solar saltern.</title>
        <authorList>
            <person name="Wang S."/>
        </authorList>
    </citation>
    <scope>NUCLEOTIDE SEQUENCE [LARGE SCALE GENOMIC DNA]</scope>
    <source>
        <strain evidence="9 10">YN101</strain>
    </source>
</reference>
<dbReference type="GO" id="GO:0004760">
    <property type="term" value="F:L-serine-pyruvate transaminase activity"/>
    <property type="evidence" value="ECO:0007669"/>
    <property type="project" value="TreeGrafter"/>
</dbReference>